<dbReference type="RefSeq" id="WP_376849901.1">
    <property type="nucleotide sequence ID" value="NZ_JBHSMF010000006.1"/>
</dbReference>
<dbReference type="Gene3D" id="2.40.50.180">
    <property type="entry name" value="CheA-289, Domain 4"/>
    <property type="match status" value="1"/>
</dbReference>
<feature type="domain" description="CheW-like" evidence="4">
    <location>
        <begin position="22"/>
        <end position="163"/>
    </location>
</feature>
<reference evidence="6" key="1">
    <citation type="journal article" date="2019" name="Int. J. Syst. Evol. Microbiol.">
        <title>The Global Catalogue of Microorganisms (GCM) 10K type strain sequencing project: providing services to taxonomists for standard genome sequencing and annotation.</title>
        <authorList>
            <consortium name="The Broad Institute Genomics Platform"/>
            <consortium name="The Broad Institute Genome Sequencing Center for Infectious Disease"/>
            <person name="Wu L."/>
            <person name="Ma J."/>
        </authorList>
    </citation>
    <scope>NUCLEOTIDE SEQUENCE [LARGE SCALE GENOMIC DNA]</scope>
    <source>
        <strain evidence="6">CCUG 57401</strain>
    </source>
</reference>
<keyword evidence="3" id="KW-0963">Cytoplasm</keyword>
<evidence type="ECO:0000256" key="1">
    <source>
        <dbReference type="ARBA" id="ARBA00004496"/>
    </source>
</evidence>
<evidence type="ECO:0000313" key="6">
    <source>
        <dbReference type="Proteomes" id="UP001596037"/>
    </source>
</evidence>
<evidence type="ECO:0000259" key="4">
    <source>
        <dbReference type="PROSITE" id="PS50851"/>
    </source>
</evidence>
<gene>
    <name evidence="5" type="ORF">ACFPOE_09810</name>
</gene>
<dbReference type="PANTHER" id="PTHR22617:SF45">
    <property type="entry name" value="CHEMOTAXIS PROTEIN CHEW"/>
    <property type="match status" value="1"/>
</dbReference>
<dbReference type="SUPFAM" id="SSF50341">
    <property type="entry name" value="CheW-like"/>
    <property type="match status" value="1"/>
</dbReference>
<evidence type="ECO:0000256" key="3">
    <source>
        <dbReference type="ARBA" id="ARBA00022490"/>
    </source>
</evidence>
<dbReference type="PANTHER" id="PTHR22617">
    <property type="entry name" value="CHEMOTAXIS SENSOR HISTIDINE KINASE-RELATED"/>
    <property type="match status" value="1"/>
</dbReference>
<comment type="caution">
    <text evidence="5">The sequence shown here is derived from an EMBL/GenBank/DDBJ whole genome shotgun (WGS) entry which is preliminary data.</text>
</comment>
<dbReference type="InterPro" id="IPR036061">
    <property type="entry name" value="CheW-like_dom_sf"/>
</dbReference>
<dbReference type="Pfam" id="PF01584">
    <property type="entry name" value="CheW"/>
    <property type="match status" value="1"/>
</dbReference>
<protein>
    <recommendedName>
        <fullName evidence="2">Chemotaxis protein CheW</fullName>
    </recommendedName>
</protein>
<dbReference type="Proteomes" id="UP001596037">
    <property type="component" value="Unassembled WGS sequence"/>
</dbReference>
<organism evidence="5 6">
    <name type="scientific">Caenimonas terrae</name>
    <dbReference type="NCBI Taxonomy" id="696074"/>
    <lineage>
        <taxon>Bacteria</taxon>
        <taxon>Pseudomonadati</taxon>
        <taxon>Pseudomonadota</taxon>
        <taxon>Betaproteobacteria</taxon>
        <taxon>Burkholderiales</taxon>
        <taxon>Comamonadaceae</taxon>
        <taxon>Caenimonas</taxon>
    </lineage>
</organism>
<proteinExistence type="predicted"/>
<accession>A0ABW0NAY9</accession>
<name>A0ABW0NAY9_9BURK</name>
<evidence type="ECO:0000256" key="2">
    <source>
        <dbReference type="ARBA" id="ARBA00021483"/>
    </source>
</evidence>
<dbReference type="InterPro" id="IPR002545">
    <property type="entry name" value="CheW-lke_dom"/>
</dbReference>
<sequence>MQQPYAAGSSGSRSKKTVEVDASEFLTFRLGVESYGIEILKVQEIRGYETPTAIANAPDFIKGVINLRGVIVPILDLRIKFQLAQANYDEFTVAIILNVAGRVVGVVVDSVSDVLTLATESIRATPEFASAAFDTKYITGLATVDERMLILLDIEKLMTGADMALVDSAIH</sequence>
<comment type="subcellular location">
    <subcellularLocation>
        <location evidence="1">Cytoplasm</location>
    </subcellularLocation>
</comment>
<dbReference type="SMART" id="SM00260">
    <property type="entry name" value="CheW"/>
    <property type="match status" value="1"/>
</dbReference>
<dbReference type="PROSITE" id="PS50851">
    <property type="entry name" value="CHEW"/>
    <property type="match status" value="1"/>
</dbReference>
<evidence type="ECO:0000313" key="5">
    <source>
        <dbReference type="EMBL" id="MFC5497825.1"/>
    </source>
</evidence>
<dbReference type="Gene3D" id="2.30.30.40">
    <property type="entry name" value="SH3 Domains"/>
    <property type="match status" value="1"/>
</dbReference>
<dbReference type="EMBL" id="JBHSMF010000006">
    <property type="protein sequence ID" value="MFC5497825.1"/>
    <property type="molecule type" value="Genomic_DNA"/>
</dbReference>
<dbReference type="InterPro" id="IPR039315">
    <property type="entry name" value="CheW"/>
</dbReference>
<keyword evidence="6" id="KW-1185">Reference proteome</keyword>